<dbReference type="EMBL" id="FZOY01000028">
    <property type="protein sequence ID" value="SNT43026.1"/>
    <property type="molecule type" value="Genomic_DNA"/>
</dbReference>
<dbReference type="AlphaFoldDB" id="A0A239MK18"/>
<dbReference type="RefSeq" id="WP_176443014.1">
    <property type="nucleotide sequence ID" value="NZ_FZOY01000028.1"/>
</dbReference>
<feature type="non-terminal residue" evidence="1">
    <location>
        <position position="1"/>
    </location>
</feature>
<keyword evidence="2" id="KW-1185">Reference proteome</keyword>
<sequence>TAPPKIQATLSPQGLQAVLNGDTIELAFEDGSRMHATLGPDAAAELAAAPPGEAYPVTLTPDSPLPAERAGQLATLRIVRALPFQDTLDRWRASILGD</sequence>
<organism evidence="1 2">
    <name type="scientific">Tropicimonas sediminicola</name>
    <dbReference type="NCBI Taxonomy" id="1031541"/>
    <lineage>
        <taxon>Bacteria</taxon>
        <taxon>Pseudomonadati</taxon>
        <taxon>Pseudomonadota</taxon>
        <taxon>Alphaproteobacteria</taxon>
        <taxon>Rhodobacterales</taxon>
        <taxon>Roseobacteraceae</taxon>
        <taxon>Tropicimonas</taxon>
    </lineage>
</organism>
<proteinExistence type="predicted"/>
<evidence type="ECO:0000313" key="1">
    <source>
        <dbReference type="EMBL" id="SNT43026.1"/>
    </source>
</evidence>
<gene>
    <name evidence="1" type="ORF">SAMN05421757_1283</name>
</gene>
<protein>
    <submittedName>
        <fullName evidence="1">Uncharacterized protein</fullName>
    </submittedName>
</protein>
<reference evidence="1 2" key="1">
    <citation type="submission" date="2017-06" db="EMBL/GenBank/DDBJ databases">
        <authorList>
            <person name="Kim H.J."/>
            <person name="Triplett B.A."/>
        </authorList>
    </citation>
    <scope>NUCLEOTIDE SEQUENCE [LARGE SCALE GENOMIC DNA]</scope>
    <source>
        <strain evidence="1 2">DSM 29339</strain>
    </source>
</reference>
<accession>A0A239MK18</accession>
<evidence type="ECO:0000313" key="2">
    <source>
        <dbReference type="Proteomes" id="UP000198426"/>
    </source>
</evidence>
<name>A0A239MK18_9RHOB</name>
<dbReference type="Proteomes" id="UP000198426">
    <property type="component" value="Unassembled WGS sequence"/>
</dbReference>